<dbReference type="PROSITE" id="PS00027">
    <property type="entry name" value="HOMEOBOX_1"/>
    <property type="match status" value="1"/>
</dbReference>
<dbReference type="PANTHER" id="PTHR11211">
    <property type="entry name" value="IROQUOIS-CLASS HOMEODOMAIN PROTEIN IRX"/>
    <property type="match status" value="1"/>
</dbReference>
<keyword evidence="10" id="KW-1185">Reference proteome</keyword>
<dbReference type="VEuPathDB" id="VectorBase:HLOH_064909"/>
<dbReference type="Proteomes" id="UP000821853">
    <property type="component" value="Chromosome 1"/>
</dbReference>
<evidence type="ECO:0000313" key="10">
    <source>
        <dbReference type="Proteomes" id="UP000821853"/>
    </source>
</evidence>
<dbReference type="Gene3D" id="1.10.10.60">
    <property type="entry name" value="Homeodomain-like"/>
    <property type="match status" value="1"/>
</dbReference>
<feature type="compositionally biased region" description="Basic and acidic residues" evidence="7">
    <location>
        <begin position="94"/>
        <end position="109"/>
    </location>
</feature>
<dbReference type="SUPFAM" id="SSF46689">
    <property type="entry name" value="Homeodomain-like"/>
    <property type="match status" value="1"/>
</dbReference>
<dbReference type="InterPro" id="IPR017970">
    <property type="entry name" value="Homeobox_CS"/>
</dbReference>
<dbReference type="AlphaFoldDB" id="A0A9J6FI56"/>
<feature type="compositionally biased region" description="Basic and acidic residues" evidence="7">
    <location>
        <begin position="64"/>
        <end position="84"/>
    </location>
</feature>
<dbReference type="InterPro" id="IPR009057">
    <property type="entry name" value="Homeodomain-like_sf"/>
</dbReference>
<dbReference type="SMART" id="SM00389">
    <property type="entry name" value="HOX"/>
    <property type="match status" value="1"/>
</dbReference>
<dbReference type="GO" id="GO:0005634">
    <property type="term" value="C:nucleus"/>
    <property type="evidence" value="ECO:0007669"/>
    <property type="project" value="UniProtKB-SubCell"/>
</dbReference>
<evidence type="ECO:0000256" key="2">
    <source>
        <dbReference type="ARBA" id="ARBA00008446"/>
    </source>
</evidence>
<evidence type="ECO:0000313" key="9">
    <source>
        <dbReference type="EMBL" id="KAH9362627.1"/>
    </source>
</evidence>
<dbReference type="InterPro" id="IPR001356">
    <property type="entry name" value="HD"/>
</dbReference>
<dbReference type="InterPro" id="IPR008422">
    <property type="entry name" value="KN_HD"/>
</dbReference>
<evidence type="ECO:0000256" key="1">
    <source>
        <dbReference type="ARBA" id="ARBA00004123"/>
    </source>
</evidence>
<comment type="caution">
    <text evidence="9">The sequence shown here is derived from an EMBL/GenBank/DDBJ whole genome shotgun (WGS) entry which is preliminary data.</text>
</comment>
<accession>A0A9J6FI56</accession>
<dbReference type="GO" id="GO:0030182">
    <property type="term" value="P:neuron differentiation"/>
    <property type="evidence" value="ECO:0007669"/>
    <property type="project" value="TreeGrafter"/>
</dbReference>
<reference evidence="9 10" key="1">
    <citation type="journal article" date="2020" name="Cell">
        <title>Large-Scale Comparative Analyses of Tick Genomes Elucidate Their Genetic Diversity and Vector Capacities.</title>
        <authorList>
            <consortium name="Tick Genome and Microbiome Consortium (TIGMIC)"/>
            <person name="Jia N."/>
            <person name="Wang J."/>
            <person name="Shi W."/>
            <person name="Du L."/>
            <person name="Sun Y."/>
            <person name="Zhan W."/>
            <person name="Jiang J.F."/>
            <person name="Wang Q."/>
            <person name="Zhang B."/>
            <person name="Ji P."/>
            <person name="Bell-Sakyi L."/>
            <person name="Cui X.M."/>
            <person name="Yuan T.T."/>
            <person name="Jiang B.G."/>
            <person name="Yang W.F."/>
            <person name="Lam T.T."/>
            <person name="Chang Q.C."/>
            <person name="Ding S.J."/>
            <person name="Wang X.J."/>
            <person name="Zhu J.G."/>
            <person name="Ruan X.D."/>
            <person name="Zhao L."/>
            <person name="Wei J.T."/>
            <person name="Ye R.Z."/>
            <person name="Que T.C."/>
            <person name="Du C.H."/>
            <person name="Zhou Y.H."/>
            <person name="Cheng J.X."/>
            <person name="Dai P.F."/>
            <person name="Guo W.B."/>
            <person name="Han X.H."/>
            <person name="Huang E.J."/>
            <person name="Li L.F."/>
            <person name="Wei W."/>
            <person name="Gao Y.C."/>
            <person name="Liu J.Z."/>
            <person name="Shao H.Z."/>
            <person name="Wang X."/>
            <person name="Wang C.C."/>
            <person name="Yang T.C."/>
            <person name="Huo Q.B."/>
            <person name="Li W."/>
            <person name="Chen H.Y."/>
            <person name="Chen S.E."/>
            <person name="Zhou L.G."/>
            <person name="Ni X.B."/>
            <person name="Tian J.H."/>
            <person name="Sheng Y."/>
            <person name="Liu T."/>
            <person name="Pan Y.S."/>
            <person name="Xia L.Y."/>
            <person name="Li J."/>
            <person name="Zhao F."/>
            <person name="Cao W.C."/>
        </authorList>
    </citation>
    <scope>NUCLEOTIDE SEQUENCE [LARGE SCALE GENOMIC DNA]</scope>
    <source>
        <strain evidence="9">HaeL-2018</strain>
    </source>
</reference>
<keyword evidence="5 6" id="KW-0539">Nucleus</keyword>
<feature type="domain" description="Homeobox" evidence="8">
    <location>
        <begin position="1"/>
        <end position="64"/>
    </location>
</feature>
<gene>
    <name evidence="9" type="ORF">HPB48_001276</name>
</gene>
<dbReference type="GO" id="GO:0045926">
    <property type="term" value="P:negative regulation of growth"/>
    <property type="evidence" value="ECO:0007669"/>
    <property type="project" value="UniProtKB-ARBA"/>
</dbReference>
<keyword evidence="3 6" id="KW-0238">DNA-binding</keyword>
<evidence type="ECO:0000256" key="4">
    <source>
        <dbReference type="ARBA" id="ARBA00023155"/>
    </source>
</evidence>
<name>A0A9J6FI56_HAELO</name>
<evidence type="ECO:0000256" key="3">
    <source>
        <dbReference type="ARBA" id="ARBA00023125"/>
    </source>
</evidence>
<dbReference type="EMBL" id="JABSTR010000001">
    <property type="protein sequence ID" value="KAH9362627.1"/>
    <property type="molecule type" value="Genomic_DNA"/>
</dbReference>
<evidence type="ECO:0000256" key="6">
    <source>
        <dbReference type="PROSITE-ProRule" id="PRU00108"/>
    </source>
</evidence>
<dbReference type="GO" id="GO:0048468">
    <property type="term" value="P:cell development"/>
    <property type="evidence" value="ECO:0007669"/>
    <property type="project" value="TreeGrafter"/>
</dbReference>
<organism evidence="9 10">
    <name type="scientific">Haemaphysalis longicornis</name>
    <name type="common">Bush tick</name>
    <dbReference type="NCBI Taxonomy" id="44386"/>
    <lineage>
        <taxon>Eukaryota</taxon>
        <taxon>Metazoa</taxon>
        <taxon>Ecdysozoa</taxon>
        <taxon>Arthropoda</taxon>
        <taxon>Chelicerata</taxon>
        <taxon>Arachnida</taxon>
        <taxon>Acari</taxon>
        <taxon>Parasitiformes</taxon>
        <taxon>Ixodida</taxon>
        <taxon>Ixodoidea</taxon>
        <taxon>Ixodidae</taxon>
        <taxon>Haemaphysalinae</taxon>
        <taxon>Haemaphysalis</taxon>
    </lineage>
</organism>
<comment type="similarity">
    <text evidence="2">Belongs to the TALE/IRO homeobox family.</text>
</comment>
<sequence>MDSAARRKNATRETTNTLKAWLYEHRKNPYPTKGEKIMLAIITKMTLTQVSTWFANARRRLKKENKMTWEPRNKNNESGDDKADGGASDTDNDCTDKADSDAQRDIKPG</sequence>
<comment type="subcellular location">
    <subcellularLocation>
        <location evidence="1 6">Nucleus</location>
    </subcellularLocation>
</comment>
<dbReference type="PROSITE" id="PS50071">
    <property type="entry name" value="HOMEOBOX_2"/>
    <property type="match status" value="1"/>
</dbReference>
<dbReference type="FunFam" id="1.10.10.60:FF:000003">
    <property type="entry name" value="Iroquois-class homeobox protein IRX"/>
    <property type="match status" value="1"/>
</dbReference>
<evidence type="ECO:0000256" key="5">
    <source>
        <dbReference type="ARBA" id="ARBA00023242"/>
    </source>
</evidence>
<dbReference type="GO" id="GO:0042693">
    <property type="term" value="P:muscle cell fate commitment"/>
    <property type="evidence" value="ECO:0007669"/>
    <property type="project" value="UniProtKB-ARBA"/>
</dbReference>
<dbReference type="GO" id="GO:0045317">
    <property type="term" value="P:equator specification"/>
    <property type="evidence" value="ECO:0007669"/>
    <property type="project" value="UniProtKB-ARBA"/>
</dbReference>
<dbReference type="Pfam" id="PF05920">
    <property type="entry name" value="Homeobox_KN"/>
    <property type="match status" value="1"/>
</dbReference>
<dbReference type="PANTHER" id="PTHR11211:SF40">
    <property type="entry name" value="MIRROR, ISOFORM C"/>
    <property type="match status" value="1"/>
</dbReference>
<evidence type="ECO:0000259" key="8">
    <source>
        <dbReference type="PROSITE" id="PS50071"/>
    </source>
</evidence>
<feature type="region of interest" description="Disordered" evidence="7">
    <location>
        <begin position="60"/>
        <end position="109"/>
    </location>
</feature>
<dbReference type="GO" id="GO:0000978">
    <property type="term" value="F:RNA polymerase II cis-regulatory region sequence-specific DNA binding"/>
    <property type="evidence" value="ECO:0007669"/>
    <property type="project" value="TreeGrafter"/>
</dbReference>
<dbReference type="GO" id="GO:0000981">
    <property type="term" value="F:DNA-binding transcription factor activity, RNA polymerase II-specific"/>
    <property type="evidence" value="ECO:0007669"/>
    <property type="project" value="InterPro"/>
</dbReference>
<evidence type="ECO:0000256" key="7">
    <source>
        <dbReference type="SAM" id="MobiDB-lite"/>
    </source>
</evidence>
<feature type="DNA-binding region" description="Homeobox" evidence="6">
    <location>
        <begin position="3"/>
        <end position="65"/>
    </location>
</feature>
<dbReference type="OrthoDB" id="5399138at2759"/>
<protein>
    <recommendedName>
        <fullName evidence="8">Homeobox domain-containing protein</fullName>
    </recommendedName>
</protein>
<dbReference type="OMA" id="DHNSKGD"/>
<keyword evidence="4 6" id="KW-0371">Homeobox</keyword>
<dbReference type="CDD" id="cd00086">
    <property type="entry name" value="homeodomain"/>
    <property type="match status" value="1"/>
</dbReference>
<proteinExistence type="inferred from homology"/>